<reference evidence="2" key="1">
    <citation type="submission" date="2023-10" db="EMBL/GenBank/DDBJ databases">
        <title>Genome assemblies of two species of porcelain crab, Petrolisthes cinctipes and Petrolisthes manimaculis (Anomura: Porcellanidae).</title>
        <authorList>
            <person name="Angst P."/>
        </authorList>
    </citation>
    <scope>NUCLEOTIDE SEQUENCE</scope>
    <source>
        <strain evidence="2">PB745_01</strain>
        <tissue evidence="2">Gill</tissue>
    </source>
</reference>
<dbReference type="AlphaFoldDB" id="A0AAE1BV24"/>
<comment type="caution">
    <text evidence="2">The sequence shown here is derived from an EMBL/GenBank/DDBJ whole genome shotgun (WGS) entry which is preliminary data.</text>
</comment>
<evidence type="ECO:0000313" key="3">
    <source>
        <dbReference type="Proteomes" id="UP001286313"/>
    </source>
</evidence>
<accession>A0AAE1BV24</accession>
<sequence>MSKLLSHHGLLVDVASHKLLCVATFHSTSLVTRRPEISTVRNDTHRSPLTRPYHGPYAVLRRNPKAFHLSIAGGSDWVSINRLKPAYLEEEDVTLAVPPADDPPPNAVHPKASVPTSPPEGGSLCISSSAGRLIRRPNRLNL</sequence>
<dbReference type="EMBL" id="JAWQEG010006077">
    <property type="protein sequence ID" value="KAK3855829.1"/>
    <property type="molecule type" value="Genomic_DNA"/>
</dbReference>
<proteinExistence type="predicted"/>
<name>A0AAE1BV24_PETCI</name>
<organism evidence="2 3">
    <name type="scientific">Petrolisthes cinctipes</name>
    <name type="common">Flat porcelain crab</name>
    <dbReference type="NCBI Taxonomy" id="88211"/>
    <lineage>
        <taxon>Eukaryota</taxon>
        <taxon>Metazoa</taxon>
        <taxon>Ecdysozoa</taxon>
        <taxon>Arthropoda</taxon>
        <taxon>Crustacea</taxon>
        <taxon>Multicrustacea</taxon>
        <taxon>Malacostraca</taxon>
        <taxon>Eumalacostraca</taxon>
        <taxon>Eucarida</taxon>
        <taxon>Decapoda</taxon>
        <taxon>Pleocyemata</taxon>
        <taxon>Anomura</taxon>
        <taxon>Galatheoidea</taxon>
        <taxon>Porcellanidae</taxon>
        <taxon>Petrolisthes</taxon>
    </lineage>
</organism>
<gene>
    <name evidence="2" type="ORF">Pcinc_037794</name>
</gene>
<keyword evidence="3" id="KW-1185">Reference proteome</keyword>
<protein>
    <submittedName>
        <fullName evidence="2">Uncharacterized protein</fullName>
    </submittedName>
</protein>
<evidence type="ECO:0000256" key="1">
    <source>
        <dbReference type="SAM" id="MobiDB-lite"/>
    </source>
</evidence>
<evidence type="ECO:0000313" key="2">
    <source>
        <dbReference type="EMBL" id="KAK3855829.1"/>
    </source>
</evidence>
<dbReference type="Proteomes" id="UP001286313">
    <property type="component" value="Unassembled WGS sequence"/>
</dbReference>
<feature type="region of interest" description="Disordered" evidence="1">
    <location>
        <begin position="95"/>
        <end position="124"/>
    </location>
</feature>